<dbReference type="InterPro" id="IPR052155">
    <property type="entry name" value="Biofilm_reg_signaling"/>
</dbReference>
<dbReference type="EMBL" id="JAIQDJ010000008">
    <property type="protein sequence ID" value="MBZ4186880.1"/>
    <property type="molecule type" value="Genomic_DNA"/>
</dbReference>
<dbReference type="InterPro" id="IPR035919">
    <property type="entry name" value="EAL_sf"/>
</dbReference>
<keyword evidence="1" id="KW-0812">Transmembrane</keyword>
<dbReference type="PROSITE" id="PS50883">
    <property type="entry name" value="EAL"/>
    <property type="match status" value="1"/>
</dbReference>
<feature type="transmembrane region" description="Helical" evidence="1">
    <location>
        <begin position="28"/>
        <end position="46"/>
    </location>
</feature>
<gene>
    <name evidence="4" type="ORF">K7B09_11170</name>
</gene>
<dbReference type="InterPro" id="IPR029787">
    <property type="entry name" value="Nucleotide_cyclase"/>
</dbReference>
<dbReference type="CDD" id="cd01948">
    <property type="entry name" value="EAL"/>
    <property type="match status" value="1"/>
</dbReference>
<feature type="transmembrane region" description="Helical" evidence="1">
    <location>
        <begin position="52"/>
        <end position="68"/>
    </location>
</feature>
<dbReference type="SMART" id="SM00052">
    <property type="entry name" value="EAL"/>
    <property type="match status" value="1"/>
</dbReference>
<dbReference type="PROSITE" id="PS50887">
    <property type="entry name" value="GGDEF"/>
    <property type="match status" value="1"/>
</dbReference>
<evidence type="ECO:0000256" key="1">
    <source>
        <dbReference type="SAM" id="Phobius"/>
    </source>
</evidence>
<dbReference type="Gene3D" id="3.20.20.450">
    <property type="entry name" value="EAL domain"/>
    <property type="match status" value="1"/>
</dbReference>
<evidence type="ECO:0000313" key="5">
    <source>
        <dbReference type="Proteomes" id="UP001430290"/>
    </source>
</evidence>
<sequence>MTAELNGRHRRALPDALLALQQQRFRQILWLLMGAFGAVMLANASLGRWTSASIELAMLGPMLLAYWWNRRGHLVRAAWFLIVTLMLGLTVLMVIGQGLFDEAGMAYPALLVFAGLFGNRRLLLWFTSMMVLSFISVYLLDVSGLMPHSPLPVGPLRAFNVCLIVTLSGFFVWLIVSDLRRVLTRLESEKLALQASHAQIEYLALRDSLTGLPNRVSAKEQLKRLLMDSADSPQMVAVLLLDLDNFKTINDSLGHAAGDVLLCQVADALGMCVGNSGMVARASGDEFFILLGGVQTQDSVDDMVGRIFDTLEQAFPLDGLDVPVTASVGIAMAPGDGNDASTLLEHADMAMYRAKESGRNTFLHFAPDMAGGAVEDLKIASRLRLAIAQNELQLHFQPQIGLRSGRITGAEALLRWQHPEWGLVAPARFIPIAERSGLITVIGDLVMQQACQAARAWRAQGLGELVVAVNVSPLQFQRGNLEAVVSAALNSAGLPTSALELELTESSLLADAQHLSAALQRLSSTGVHITIDDFGTGYSNLGYLRRFAVDRLKIDQSFVRRMCANPHDEGLVRAIIEMAHCLDLQVVAEGVEDAATRARLAEFGCEFGQGFHWSPALPMDAFVAFVRAHPAQGLQTH</sequence>
<dbReference type="PANTHER" id="PTHR44757">
    <property type="entry name" value="DIGUANYLATE CYCLASE DGCP"/>
    <property type="match status" value="1"/>
</dbReference>
<dbReference type="Pfam" id="PF00990">
    <property type="entry name" value="GGDEF"/>
    <property type="match status" value="1"/>
</dbReference>
<dbReference type="InterPro" id="IPR001633">
    <property type="entry name" value="EAL_dom"/>
</dbReference>
<dbReference type="PANTHER" id="PTHR44757:SF2">
    <property type="entry name" value="BIOFILM ARCHITECTURE MAINTENANCE PROTEIN MBAA"/>
    <property type="match status" value="1"/>
</dbReference>
<feature type="transmembrane region" description="Helical" evidence="1">
    <location>
        <begin position="80"/>
        <end position="100"/>
    </location>
</feature>
<evidence type="ECO:0000259" key="2">
    <source>
        <dbReference type="PROSITE" id="PS50883"/>
    </source>
</evidence>
<feature type="transmembrane region" description="Helical" evidence="1">
    <location>
        <begin position="122"/>
        <end position="146"/>
    </location>
</feature>
<dbReference type="InterPro" id="IPR000160">
    <property type="entry name" value="GGDEF_dom"/>
</dbReference>
<keyword evidence="1" id="KW-1133">Transmembrane helix</keyword>
<evidence type="ECO:0000259" key="3">
    <source>
        <dbReference type="PROSITE" id="PS50887"/>
    </source>
</evidence>
<dbReference type="NCBIfam" id="TIGR00254">
    <property type="entry name" value="GGDEF"/>
    <property type="match status" value="1"/>
</dbReference>
<dbReference type="Pfam" id="PF00563">
    <property type="entry name" value="EAL"/>
    <property type="match status" value="1"/>
</dbReference>
<accession>A0ABS7TGC4</accession>
<keyword evidence="5" id="KW-1185">Reference proteome</keyword>
<evidence type="ECO:0000313" key="4">
    <source>
        <dbReference type="EMBL" id="MBZ4186880.1"/>
    </source>
</evidence>
<comment type="caution">
    <text evidence="4">The sequence shown here is derived from an EMBL/GenBank/DDBJ whole genome shotgun (WGS) entry which is preliminary data.</text>
</comment>
<dbReference type="SUPFAM" id="SSF141868">
    <property type="entry name" value="EAL domain-like"/>
    <property type="match status" value="1"/>
</dbReference>
<feature type="domain" description="EAL" evidence="2">
    <location>
        <begin position="376"/>
        <end position="630"/>
    </location>
</feature>
<keyword evidence="1" id="KW-0472">Membrane</keyword>
<dbReference type="SMART" id="SM00267">
    <property type="entry name" value="GGDEF"/>
    <property type="match status" value="1"/>
</dbReference>
<dbReference type="Proteomes" id="UP001430290">
    <property type="component" value="Unassembled WGS sequence"/>
</dbReference>
<reference evidence="4" key="1">
    <citation type="submission" date="2021-09" db="EMBL/GenBank/DDBJ databases">
        <authorList>
            <person name="Wu T."/>
            <person name="Guo S.Z."/>
        </authorList>
    </citation>
    <scope>NUCLEOTIDE SEQUENCE</scope>
    <source>
        <strain evidence="4">RSS-23</strain>
    </source>
</reference>
<dbReference type="InterPro" id="IPR043128">
    <property type="entry name" value="Rev_trsase/Diguanyl_cyclase"/>
</dbReference>
<organism evidence="4 5">
    <name type="scientific">Thermomonas beijingensis</name>
    <dbReference type="NCBI Taxonomy" id="2872701"/>
    <lineage>
        <taxon>Bacteria</taxon>
        <taxon>Pseudomonadati</taxon>
        <taxon>Pseudomonadota</taxon>
        <taxon>Gammaproteobacteria</taxon>
        <taxon>Lysobacterales</taxon>
        <taxon>Lysobacteraceae</taxon>
        <taxon>Thermomonas</taxon>
    </lineage>
</organism>
<dbReference type="CDD" id="cd01949">
    <property type="entry name" value="GGDEF"/>
    <property type="match status" value="1"/>
</dbReference>
<name>A0ABS7TGC4_9GAMM</name>
<feature type="transmembrane region" description="Helical" evidence="1">
    <location>
        <begin position="158"/>
        <end position="176"/>
    </location>
</feature>
<dbReference type="RefSeq" id="WP_223629559.1">
    <property type="nucleotide sequence ID" value="NZ_JAIQDJ010000008.1"/>
</dbReference>
<dbReference type="SUPFAM" id="SSF55073">
    <property type="entry name" value="Nucleotide cyclase"/>
    <property type="match status" value="1"/>
</dbReference>
<protein>
    <submittedName>
        <fullName evidence="4">EAL domain-containing protein</fullName>
    </submittedName>
</protein>
<feature type="domain" description="GGDEF" evidence="3">
    <location>
        <begin position="234"/>
        <end position="367"/>
    </location>
</feature>
<proteinExistence type="predicted"/>
<dbReference type="Gene3D" id="3.30.70.270">
    <property type="match status" value="1"/>
</dbReference>